<evidence type="ECO:0008006" key="4">
    <source>
        <dbReference type="Google" id="ProtNLM"/>
    </source>
</evidence>
<feature type="coiled-coil region" evidence="1">
    <location>
        <begin position="157"/>
        <end position="192"/>
    </location>
</feature>
<evidence type="ECO:0000313" key="3">
    <source>
        <dbReference type="Proteomes" id="UP000019269"/>
    </source>
</evidence>
<evidence type="ECO:0000256" key="1">
    <source>
        <dbReference type="SAM" id="Coils"/>
    </source>
</evidence>
<dbReference type="Proteomes" id="UP000019269">
    <property type="component" value="Plasmid unnamed"/>
</dbReference>
<keyword evidence="1" id="KW-0175">Coiled coil</keyword>
<keyword evidence="2" id="KW-0614">Plasmid</keyword>
<name>A0ABN4C4I0_9SPIR</name>
<reference evidence="2" key="1">
    <citation type="submission" date="2013-02" db="EMBL/GenBank/DDBJ databases">
        <title>Comparative genomics of Borrelia species.</title>
        <authorList>
            <person name="Schwan T.G."/>
            <person name="Raffel S.J."/>
            <person name="Porcella S.F."/>
        </authorList>
    </citation>
    <scope>NUCLEOTIDE SEQUENCE</scope>
    <source>
        <strain evidence="2">YOR</strain>
        <plasmid evidence="2">unnamed</plasmid>
    </source>
</reference>
<organism evidence="2">
    <name type="scientific">Borrelia nietonii YOR</name>
    <dbReference type="NCBI Taxonomy" id="1293576"/>
    <lineage>
        <taxon>Bacteria</taxon>
        <taxon>Pseudomonadati</taxon>
        <taxon>Spirochaetota</taxon>
        <taxon>Spirochaetia</taxon>
        <taxon>Spirochaetales</taxon>
        <taxon>Borreliaceae</taxon>
        <taxon>Borrelia</taxon>
        <taxon>Borrelia nietonii</taxon>
    </lineage>
</organism>
<sequence length="312" mass="35602">MLLMSVVINLLSIICLVITLSGCSVDKKGNVNLQSFEDGLDVPLYDNDSEQNEFQGDKAIWQLFKDSKKQIGKNNIDQIDVDNKDKGVIKKEVLNDHVDDQKFAGVDILEVEKLDDYLLQDSVLFSLQDSIEYIGEQAVVFETSKDNDVVSRIMLEEDLLERSKQRLKDNLNERQKEALEFLEKALTNKIDKLNRILVLDEDEVKNMLNIINKNLDSIRKFESVNEIILDLGNLDGGELALKMSDEVRVEYTEVKNDLSEEIEPSLDNYLSVIDAHFNDDDIRSSMDSINAIEILSPSFDFKFAEASLIRED</sequence>
<geneLocation type="plasmid" evidence="2 3">
    <name>unnamed</name>
</geneLocation>
<dbReference type="EMBL" id="CP004147">
    <property type="protein sequence ID" value="AHH03875.1"/>
    <property type="molecule type" value="Genomic_DNA"/>
</dbReference>
<proteinExistence type="predicted"/>
<evidence type="ECO:0000313" key="2">
    <source>
        <dbReference type="EMBL" id="AHH03875.1"/>
    </source>
</evidence>
<gene>
    <name evidence="2" type="ORF">BHY_0924</name>
</gene>
<keyword evidence="3" id="KW-1185">Reference proteome</keyword>
<accession>A0ABN4C4I0</accession>
<protein>
    <recommendedName>
        <fullName evidence="4">Lipoprotein</fullName>
    </recommendedName>
</protein>